<organism evidence="5 6">
    <name type="scientific">Zostera marina</name>
    <name type="common">Eelgrass</name>
    <dbReference type="NCBI Taxonomy" id="29655"/>
    <lineage>
        <taxon>Eukaryota</taxon>
        <taxon>Viridiplantae</taxon>
        <taxon>Streptophyta</taxon>
        <taxon>Embryophyta</taxon>
        <taxon>Tracheophyta</taxon>
        <taxon>Spermatophyta</taxon>
        <taxon>Magnoliopsida</taxon>
        <taxon>Liliopsida</taxon>
        <taxon>Zosteraceae</taxon>
        <taxon>Zostera</taxon>
    </lineage>
</organism>
<evidence type="ECO:0000256" key="3">
    <source>
        <dbReference type="ARBA" id="ARBA00022729"/>
    </source>
</evidence>
<dbReference type="OMA" id="WKSKTYS"/>
<dbReference type="OrthoDB" id="10266693at2759"/>
<dbReference type="PANTHER" id="PTHR30222">
    <property type="entry name" value="SPERMIDINE/PUTRESCINE-BINDING PERIPLASMIC PROTEIN"/>
    <property type="match status" value="1"/>
</dbReference>
<comment type="caution">
    <text evidence="5">The sequence shown here is derived from an EMBL/GenBank/DDBJ whole genome shotgun (WGS) entry which is preliminary data.</text>
</comment>
<dbReference type="GO" id="GO:0015846">
    <property type="term" value="P:polyamine transport"/>
    <property type="evidence" value="ECO:0000318"/>
    <property type="project" value="GO_Central"/>
</dbReference>
<dbReference type="SUPFAM" id="SSF53850">
    <property type="entry name" value="Periplasmic binding protein-like II"/>
    <property type="match status" value="1"/>
</dbReference>
<dbReference type="Pfam" id="PF13416">
    <property type="entry name" value="SBP_bac_8"/>
    <property type="match status" value="1"/>
</dbReference>
<dbReference type="Proteomes" id="UP000036987">
    <property type="component" value="Unassembled WGS sequence"/>
</dbReference>
<dbReference type="EMBL" id="LFYR01000079">
    <property type="protein sequence ID" value="KMZ76110.1"/>
    <property type="molecule type" value="Genomic_DNA"/>
</dbReference>
<dbReference type="InterPro" id="IPR006059">
    <property type="entry name" value="SBP"/>
</dbReference>
<dbReference type="CDD" id="cd13661">
    <property type="entry name" value="PBP2_PotD_PotF_like_1"/>
    <property type="match status" value="1"/>
</dbReference>
<evidence type="ECO:0000256" key="4">
    <source>
        <dbReference type="ARBA" id="ARBA00022764"/>
    </source>
</evidence>
<accession>A0A0K9Q619</accession>
<keyword evidence="6" id="KW-1185">Reference proteome</keyword>
<dbReference type="STRING" id="29655.A0A0K9Q619"/>
<dbReference type="PANTHER" id="PTHR30222:SF17">
    <property type="entry name" value="SPERMIDINE_PUTRESCINE-BINDING PERIPLASMIC PROTEIN"/>
    <property type="match status" value="1"/>
</dbReference>
<sequence length="554" mass="61102">MLFLPPATATPLIFNPPLFSLPTLGSNVRINANRRFPRFRTCHVSDGRTLCIPWGFAQCQNFTDAQHRTSSVHSTILLHFAAPAVLFFVGLGSVSACTVGGSLPTPPSSVVTTTLTEEKGVAESLDLGIDQKDLAEDNEEMERSFGVWKTKKFALTVPLRVVALRGSFPPSWIKEFTQSQSRRAKVSAEFRRSPESIFSELGSSSKKGSIGPKSAMAADIVSLGDSWLNYAINDGLIEPMHEVKNQSWLNDLSDAWKVFLRRNNKGELDPNGKIWGVPYRCGCLVIAYKKNKFVKMGLAPIEDWADLWKSDLTGKISMIDSPREVVGAALKYMGASYNTKDVDSQVPGGKSSVMQNLKLLQRQVKLFDSTHYLKAFSSGDVWVAVGWSSDVIPTAKRMSNVAVIVPKSGSSLWVDLWAIPAATRFDSSQIGGRVRGPSPLINQWIDFCLQPGRSFPFKQGMLPGFSPNALQLYSNNAQEDVAIVKTGNGISEMPSPDILARCEFLEPLSEKALMDYRWLVSQMEMPTCNGISLSFQHFLSKFQRFLSNYGSSSS</sequence>
<dbReference type="AlphaFoldDB" id="A0A0K9Q619"/>
<comment type="subcellular location">
    <subcellularLocation>
        <location evidence="1">Periplasm</location>
    </subcellularLocation>
</comment>
<dbReference type="PRINTS" id="PR00909">
    <property type="entry name" value="SPERMDNBNDNG"/>
</dbReference>
<dbReference type="InterPro" id="IPR001188">
    <property type="entry name" value="Sperm_putr-bd"/>
</dbReference>
<evidence type="ECO:0000256" key="2">
    <source>
        <dbReference type="ARBA" id="ARBA00022448"/>
    </source>
</evidence>
<proteinExistence type="predicted"/>
<keyword evidence="2" id="KW-0813">Transport</keyword>
<name>A0A0K9Q619_ZOSMR</name>
<evidence type="ECO:0000313" key="5">
    <source>
        <dbReference type="EMBL" id="KMZ76110.1"/>
    </source>
</evidence>
<keyword evidence="4" id="KW-0574">Periplasm</keyword>
<gene>
    <name evidence="5" type="ORF">ZOSMA_106G00150</name>
</gene>
<protein>
    <submittedName>
        <fullName evidence="5">Spermidine/putrescine abc transporter, spermidine/putrescine-bindingprotein</fullName>
    </submittedName>
</protein>
<keyword evidence="3" id="KW-0732">Signal</keyword>
<evidence type="ECO:0000256" key="1">
    <source>
        <dbReference type="ARBA" id="ARBA00004418"/>
    </source>
</evidence>
<dbReference type="GO" id="GO:0019808">
    <property type="term" value="F:polyamine binding"/>
    <property type="evidence" value="ECO:0007669"/>
    <property type="project" value="InterPro"/>
</dbReference>
<dbReference type="Gene3D" id="3.40.190.10">
    <property type="entry name" value="Periplasmic binding protein-like II"/>
    <property type="match status" value="2"/>
</dbReference>
<evidence type="ECO:0000313" key="6">
    <source>
        <dbReference type="Proteomes" id="UP000036987"/>
    </source>
</evidence>
<reference evidence="6" key="1">
    <citation type="journal article" date="2016" name="Nature">
        <title>The genome of the seagrass Zostera marina reveals angiosperm adaptation to the sea.</title>
        <authorList>
            <person name="Olsen J.L."/>
            <person name="Rouze P."/>
            <person name="Verhelst B."/>
            <person name="Lin Y.-C."/>
            <person name="Bayer T."/>
            <person name="Collen J."/>
            <person name="Dattolo E."/>
            <person name="De Paoli E."/>
            <person name="Dittami S."/>
            <person name="Maumus F."/>
            <person name="Michel G."/>
            <person name="Kersting A."/>
            <person name="Lauritano C."/>
            <person name="Lohaus R."/>
            <person name="Toepel M."/>
            <person name="Tonon T."/>
            <person name="Vanneste K."/>
            <person name="Amirebrahimi M."/>
            <person name="Brakel J."/>
            <person name="Bostroem C."/>
            <person name="Chovatia M."/>
            <person name="Grimwood J."/>
            <person name="Jenkins J.W."/>
            <person name="Jueterbock A."/>
            <person name="Mraz A."/>
            <person name="Stam W.T."/>
            <person name="Tice H."/>
            <person name="Bornberg-Bauer E."/>
            <person name="Green P.J."/>
            <person name="Pearson G.A."/>
            <person name="Procaccini G."/>
            <person name="Duarte C.M."/>
            <person name="Schmutz J."/>
            <person name="Reusch T.B.H."/>
            <person name="Van de Peer Y."/>
        </authorList>
    </citation>
    <scope>NUCLEOTIDE SEQUENCE [LARGE SCALE GENOMIC DNA]</scope>
    <source>
        <strain evidence="6">cv. Finnish</strain>
    </source>
</reference>